<evidence type="ECO:0000313" key="2">
    <source>
        <dbReference type="Proteomes" id="UP000199306"/>
    </source>
</evidence>
<proteinExistence type="predicted"/>
<dbReference type="Proteomes" id="UP000199306">
    <property type="component" value="Unassembled WGS sequence"/>
</dbReference>
<sequence>MLLSSQSRLTILIEELVVRIKSNYEEPVPTSP</sequence>
<name>A0A1I5Q5A5_9BACT</name>
<protein>
    <submittedName>
        <fullName evidence="1">Uncharacterized protein</fullName>
    </submittedName>
</protein>
<accession>A0A1I5Q5A5</accession>
<dbReference type="AlphaFoldDB" id="A0A1I5Q5A5"/>
<organism evidence="1 2">
    <name type="scientific">Pseudarcicella hirudinis</name>
    <dbReference type="NCBI Taxonomy" id="1079859"/>
    <lineage>
        <taxon>Bacteria</taxon>
        <taxon>Pseudomonadati</taxon>
        <taxon>Bacteroidota</taxon>
        <taxon>Cytophagia</taxon>
        <taxon>Cytophagales</taxon>
        <taxon>Flectobacillaceae</taxon>
        <taxon>Pseudarcicella</taxon>
    </lineage>
</organism>
<keyword evidence="2" id="KW-1185">Reference proteome</keyword>
<dbReference type="EMBL" id="FOXH01000003">
    <property type="protein sequence ID" value="SFP41369.1"/>
    <property type="molecule type" value="Genomic_DNA"/>
</dbReference>
<gene>
    <name evidence="1" type="ORF">SAMN04515674_10322</name>
</gene>
<reference evidence="1 2" key="1">
    <citation type="submission" date="2016-10" db="EMBL/GenBank/DDBJ databases">
        <authorList>
            <person name="de Groot N.N."/>
        </authorList>
    </citation>
    <scope>NUCLEOTIDE SEQUENCE [LARGE SCALE GENOMIC DNA]</scope>
    <source>
        <strain evidence="2">E92,LMG 26720,CCM 7988</strain>
    </source>
</reference>
<evidence type="ECO:0000313" key="1">
    <source>
        <dbReference type="EMBL" id="SFP41369.1"/>
    </source>
</evidence>